<gene>
    <name evidence="1" type="ORF">F964_03869</name>
</gene>
<protein>
    <recommendedName>
        <fullName evidence="3">Heme oxygenase</fullName>
    </recommendedName>
</protein>
<dbReference type="GO" id="GO:0006788">
    <property type="term" value="P:heme oxidation"/>
    <property type="evidence" value="ECO:0007669"/>
    <property type="project" value="InterPro"/>
</dbReference>
<evidence type="ECO:0000313" key="1">
    <source>
        <dbReference type="EMBL" id="ENV15147.1"/>
    </source>
</evidence>
<comment type="caution">
    <text evidence="1">The sequence shown here is derived from an EMBL/GenBank/DDBJ whole genome shotgun (WGS) entry which is preliminary data.</text>
</comment>
<dbReference type="AlphaFoldDB" id="N8WSS3"/>
<evidence type="ECO:0000313" key="2">
    <source>
        <dbReference type="Proteomes" id="UP000013148"/>
    </source>
</evidence>
<reference evidence="1 2" key="1">
    <citation type="submission" date="2013-02" db="EMBL/GenBank/DDBJ databases">
        <title>The Genome Sequence of Acinetobacter guillouiae NIPH 991.</title>
        <authorList>
            <consortium name="The Broad Institute Genome Sequencing Platform"/>
            <consortium name="The Broad Institute Genome Sequencing Center for Infectious Disease"/>
            <person name="Cerqueira G."/>
            <person name="Feldgarden M."/>
            <person name="Courvalin P."/>
            <person name="Perichon B."/>
            <person name="Grillot-Courvalin C."/>
            <person name="Clermont D."/>
            <person name="Rocha E."/>
            <person name="Yoon E.-J."/>
            <person name="Nemec A."/>
            <person name="Walker B."/>
            <person name="Young S.K."/>
            <person name="Zeng Q."/>
            <person name="Gargeya S."/>
            <person name="Fitzgerald M."/>
            <person name="Haas B."/>
            <person name="Abouelleil A."/>
            <person name="Alvarado L."/>
            <person name="Arachchi H.M."/>
            <person name="Berlin A.M."/>
            <person name="Chapman S.B."/>
            <person name="Dewar J."/>
            <person name="Goldberg J."/>
            <person name="Griggs A."/>
            <person name="Gujja S."/>
            <person name="Hansen M."/>
            <person name="Howarth C."/>
            <person name="Imamovic A."/>
            <person name="Larimer J."/>
            <person name="McCowan C."/>
            <person name="Murphy C."/>
            <person name="Neiman D."/>
            <person name="Pearson M."/>
            <person name="Priest M."/>
            <person name="Roberts A."/>
            <person name="Saif S."/>
            <person name="Shea T."/>
            <person name="Sisk P."/>
            <person name="Sykes S."/>
            <person name="Wortman J."/>
            <person name="Nusbaum C."/>
            <person name="Birren B."/>
        </authorList>
    </citation>
    <scope>NUCLEOTIDE SEQUENCE [LARGE SCALE GENOMIC DNA]</scope>
    <source>
        <strain evidence="1 2">NIPH 991</strain>
    </source>
</reference>
<dbReference type="EMBL" id="APPJ01000014">
    <property type="protein sequence ID" value="ENV15147.1"/>
    <property type="molecule type" value="Genomic_DNA"/>
</dbReference>
<evidence type="ECO:0008006" key="3">
    <source>
        <dbReference type="Google" id="ProtNLM"/>
    </source>
</evidence>
<organism evidence="1 2">
    <name type="scientific">Acinetobacter guillouiae NIPH 991</name>
    <dbReference type="NCBI Taxonomy" id="1217656"/>
    <lineage>
        <taxon>Bacteria</taxon>
        <taxon>Pseudomonadati</taxon>
        <taxon>Pseudomonadota</taxon>
        <taxon>Gammaproteobacteria</taxon>
        <taxon>Moraxellales</taxon>
        <taxon>Moraxellaceae</taxon>
        <taxon>Acinetobacter</taxon>
    </lineage>
</organism>
<dbReference type="Pfam" id="PF01126">
    <property type="entry name" value="Heme_oxygenase"/>
    <property type="match status" value="1"/>
</dbReference>
<dbReference type="eggNOG" id="COG3230">
    <property type="taxonomic scope" value="Bacteria"/>
</dbReference>
<dbReference type="HOGENOM" id="CLU_085041_1_0_6"/>
<dbReference type="Gene3D" id="1.20.910.10">
    <property type="entry name" value="Heme oxygenase-like"/>
    <property type="match status" value="1"/>
</dbReference>
<proteinExistence type="predicted"/>
<name>N8WSS3_ACIGI</name>
<accession>N8WSS3</accession>
<keyword evidence="2" id="KW-1185">Reference proteome</keyword>
<dbReference type="SUPFAM" id="SSF48613">
    <property type="entry name" value="Heme oxygenase-like"/>
    <property type="match status" value="1"/>
</dbReference>
<sequence length="204" mass="22815">MNQALITEPNANAQQELSLAMRLKLQTADEHERMHTLMAKADVFSSVEKYALFTLSQYYFQLEIEHLFQQDQVALHITDLDIRGRSAQALLDLQDLGIQPQGQTLESLNVTFPAALGWIYVSEGSTLGAAFLFKQAQQRLGLSAENGARNLAAYPEGRAKVWKRFVQALDQAELSPSQKDEVIQGALDAFNYFGNALINLEQLK</sequence>
<dbReference type="InterPro" id="IPR016084">
    <property type="entry name" value="Haem_Oase-like_multi-hlx"/>
</dbReference>
<dbReference type="CDD" id="cd19166">
    <property type="entry name" value="HemeO-bac"/>
    <property type="match status" value="1"/>
</dbReference>
<dbReference type="PATRIC" id="fig|1217656.3.peg.3810"/>
<dbReference type="RefSeq" id="WP_004822830.1">
    <property type="nucleotide sequence ID" value="NZ_KB849456.1"/>
</dbReference>
<dbReference type="InterPro" id="IPR016053">
    <property type="entry name" value="Haem_Oase-like"/>
</dbReference>
<dbReference type="Proteomes" id="UP000013148">
    <property type="component" value="Unassembled WGS sequence"/>
</dbReference>
<dbReference type="GO" id="GO:0004392">
    <property type="term" value="F:heme oxygenase (decyclizing) activity"/>
    <property type="evidence" value="ECO:0007669"/>
    <property type="project" value="InterPro"/>
</dbReference>